<proteinExistence type="predicted"/>
<evidence type="ECO:0000313" key="1">
    <source>
        <dbReference type="EMBL" id="MBC8754762.1"/>
    </source>
</evidence>
<dbReference type="Pfam" id="PF07609">
    <property type="entry name" value="DUF1572"/>
    <property type="match status" value="1"/>
</dbReference>
<protein>
    <submittedName>
        <fullName evidence="1">DUF1572 family protein</fullName>
    </submittedName>
</protein>
<gene>
    <name evidence="1" type="ORF">H2O64_08775</name>
</gene>
<dbReference type="Proteomes" id="UP000619238">
    <property type="component" value="Unassembled WGS sequence"/>
</dbReference>
<name>A0ABR7Q8A6_9FLAO</name>
<dbReference type="SUPFAM" id="SSF109854">
    <property type="entry name" value="DinB/YfiT-like putative metalloenzymes"/>
    <property type="match status" value="1"/>
</dbReference>
<dbReference type="Gene3D" id="1.20.120.450">
    <property type="entry name" value="dinb family like domain"/>
    <property type="match status" value="1"/>
</dbReference>
<organism evidence="1 2">
    <name type="scientific">Kordia aestuariivivens</name>
    <dbReference type="NCBI Taxonomy" id="2759037"/>
    <lineage>
        <taxon>Bacteria</taxon>
        <taxon>Pseudomonadati</taxon>
        <taxon>Bacteroidota</taxon>
        <taxon>Flavobacteriia</taxon>
        <taxon>Flavobacteriales</taxon>
        <taxon>Flavobacteriaceae</taxon>
        <taxon>Kordia</taxon>
    </lineage>
</organism>
<dbReference type="EMBL" id="JACGWS010000004">
    <property type="protein sequence ID" value="MBC8754762.1"/>
    <property type="molecule type" value="Genomic_DNA"/>
</dbReference>
<evidence type="ECO:0000313" key="2">
    <source>
        <dbReference type="Proteomes" id="UP000619238"/>
    </source>
</evidence>
<comment type="caution">
    <text evidence="1">The sequence shown here is derived from an EMBL/GenBank/DDBJ whole genome shotgun (WGS) entry which is preliminary data.</text>
</comment>
<accession>A0ABR7Q8A6</accession>
<sequence>MSLIAENYLESTRKQFTYYKSLGDKTFAQLSDEEIHWQQNDDSNSVAIIVKHIVGNMLSRWTNFLTEDGEKEWRHRDTEFEDTYTSKAEMITAWEKGWRCLFAAIDPLEAKDVSRIIYIRNQGHTVMEAMTRQLSHYAYHIGQLVYVGKLIRGNEWTSLSIPKGKSSTYNTDKFSKEKGKRHFTDDL</sequence>
<reference evidence="1 2" key="1">
    <citation type="submission" date="2020-07" db="EMBL/GenBank/DDBJ databases">
        <title>Description of Kordia aestuariivivens sp. nov., isolated from a tidal flat.</title>
        <authorList>
            <person name="Park S."/>
            <person name="Yoon J.-H."/>
        </authorList>
    </citation>
    <scope>NUCLEOTIDE SEQUENCE [LARGE SCALE GENOMIC DNA]</scope>
    <source>
        <strain evidence="1 2">YSTF-M3</strain>
    </source>
</reference>
<dbReference type="InterPro" id="IPR034660">
    <property type="entry name" value="DinB/YfiT-like"/>
</dbReference>
<dbReference type="InterPro" id="IPR011466">
    <property type="entry name" value="DUF1572"/>
</dbReference>
<dbReference type="RefSeq" id="WP_187561810.1">
    <property type="nucleotide sequence ID" value="NZ_JACGWS010000004.1"/>
</dbReference>
<keyword evidence="2" id="KW-1185">Reference proteome</keyword>